<dbReference type="SUPFAM" id="SSF54427">
    <property type="entry name" value="NTF2-like"/>
    <property type="match status" value="1"/>
</dbReference>
<evidence type="ECO:0000313" key="2">
    <source>
        <dbReference type="EMBL" id="CAB4732062.1"/>
    </source>
</evidence>
<dbReference type="InterPro" id="IPR013100">
    <property type="entry name" value="LEH"/>
</dbReference>
<evidence type="ECO:0000313" key="3">
    <source>
        <dbReference type="EMBL" id="CAB4809595.1"/>
    </source>
</evidence>
<protein>
    <submittedName>
        <fullName evidence="4">Unannotated protein</fullName>
    </submittedName>
</protein>
<reference evidence="4" key="1">
    <citation type="submission" date="2020-05" db="EMBL/GenBank/DDBJ databases">
        <authorList>
            <person name="Chiriac C."/>
            <person name="Salcher M."/>
            <person name="Ghai R."/>
            <person name="Kavagutti S V."/>
        </authorList>
    </citation>
    <scope>NUCLEOTIDE SEQUENCE</scope>
</reference>
<dbReference type="EMBL" id="CAEZYH010000118">
    <property type="protein sequence ID" value="CAB4732062.1"/>
    <property type="molecule type" value="Genomic_DNA"/>
</dbReference>
<evidence type="ECO:0000313" key="4">
    <source>
        <dbReference type="EMBL" id="CAB4883885.1"/>
    </source>
</evidence>
<evidence type="ECO:0000313" key="5">
    <source>
        <dbReference type="EMBL" id="CAB4916681.1"/>
    </source>
</evidence>
<gene>
    <name evidence="2" type="ORF">UFOPK2658_01752</name>
    <name evidence="3" type="ORF">UFOPK3004_01144</name>
    <name evidence="4" type="ORF">UFOPK3304_01924</name>
    <name evidence="5" type="ORF">UFOPK3494_01849</name>
    <name evidence="6" type="ORF">UFOPK4134_01593</name>
</gene>
<evidence type="ECO:0000313" key="6">
    <source>
        <dbReference type="EMBL" id="CAB5036258.1"/>
    </source>
</evidence>
<dbReference type="EMBL" id="CAFBMF010000208">
    <property type="protein sequence ID" value="CAB4916681.1"/>
    <property type="molecule type" value="Genomic_DNA"/>
</dbReference>
<dbReference type="EMBL" id="CAFBPS010000164">
    <property type="protein sequence ID" value="CAB5036258.1"/>
    <property type="molecule type" value="Genomic_DNA"/>
</dbReference>
<dbReference type="InterPro" id="IPR032710">
    <property type="entry name" value="NTF2-like_dom_sf"/>
</dbReference>
<dbReference type="EMBL" id="CAFBLJ010000181">
    <property type="protein sequence ID" value="CAB4883885.1"/>
    <property type="molecule type" value="Genomic_DNA"/>
</dbReference>
<organism evidence="4">
    <name type="scientific">freshwater metagenome</name>
    <dbReference type="NCBI Taxonomy" id="449393"/>
    <lineage>
        <taxon>unclassified sequences</taxon>
        <taxon>metagenomes</taxon>
        <taxon>ecological metagenomes</taxon>
    </lineage>
</organism>
<name>A0A6J7ES29_9ZZZZ</name>
<proteinExistence type="predicted"/>
<feature type="domain" description="Limonene-1,2-epoxide hydrolase" evidence="1">
    <location>
        <begin position="6"/>
        <end position="124"/>
    </location>
</feature>
<dbReference type="Pfam" id="PF07858">
    <property type="entry name" value="LEH"/>
    <property type="match status" value="1"/>
</dbReference>
<dbReference type="Gene3D" id="3.10.450.50">
    <property type="match status" value="1"/>
</dbReference>
<accession>A0A6J7ES29</accession>
<evidence type="ECO:0000259" key="1">
    <source>
        <dbReference type="Pfam" id="PF07858"/>
    </source>
</evidence>
<dbReference type="EMBL" id="CAFAAL010000104">
    <property type="protein sequence ID" value="CAB4809595.1"/>
    <property type="molecule type" value="Genomic_DNA"/>
</dbReference>
<dbReference type="AlphaFoldDB" id="A0A6J7ES29"/>
<sequence length="131" mass="14611">MSSQQPLDVINAFLKVMETNNIDQAVQFVSDDLVYVNVPFGFEAGTVHGPDGMRSVLEPAFANVIRNEFIIKTVSVDGDTVFLERLDRHQLPNGWAELPVIGVFKVTHGKISEWCDYFDMSVFVAQMEAAS</sequence>